<evidence type="ECO:0000313" key="4">
    <source>
        <dbReference type="EMBL" id="EKF43323.1"/>
    </source>
</evidence>
<evidence type="ECO:0000256" key="3">
    <source>
        <dbReference type="ARBA" id="ARBA00023219"/>
    </source>
</evidence>
<dbReference type="EMBL" id="AMSI01000003">
    <property type="protein sequence ID" value="EKF43323.1"/>
    <property type="molecule type" value="Genomic_DNA"/>
</dbReference>
<dbReference type="STRING" id="721133.SAMN05216176_101343"/>
<evidence type="ECO:0008006" key="6">
    <source>
        <dbReference type="Google" id="ProtNLM"/>
    </source>
</evidence>
<evidence type="ECO:0000313" key="5">
    <source>
        <dbReference type="Proteomes" id="UP000007374"/>
    </source>
</evidence>
<dbReference type="AlphaFoldDB" id="K2N767"/>
<evidence type="ECO:0000256" key="2">
    <source>
        <dbReference type="ARBA" id="ARBA00022612"/>
    </source>
</evidence>
<keyword evidence="2" id="KW-1188">Viral release from host cell</keyword>
<dbReference type="Pfam" id="PF12236">
    <property type="entry name" value="Head-tail_con"/>
    <property type="match status" value="1"/>
</dbReference>
<dbReference type="InterPro" id="IPR020991">
    <property type="entry name" value="Connector_podovirus"/>
</dbReference>
<keyword evidence="3" id="KW-0231">Viral genome packaging</keyword>
<comment type="subcellular location">
    <subcellularLocation>
        <location evidence="1">Virion</location>
    </subcellularLocation>
</comment>
<dbReference type="eggNOG" id="ENOG502Z7XJ">
    <property type="taxonomic scope" value="Bacteria"/>
</dbReference>
<dbReference type="RefSeq" id="WP_009449513.1">
    <property type="nucleotide sequence ID" value="NZ_AMSI01000003.1"/>
</dbReference>
<organism evidence="4 5">
    <name type="scientific">Nitratireductor indicus C115</name>
    <dbReference type="NCBI Taxonomy" id="1231190"/>
    <lineage>
        <taxon>Bacteria</taxon>
        <taxon>Pseudomonadati</taxon>
        <taxon>Pseudomonadota</taxon>
        <taxon>Alphaproteobacteria</taxon>
        <taxon>Hyphomicrobiales</taxon>
        <taxon>Phyllobacteriaceae</taxon>
        <taxon>Nitratireductor</taxon>
    </lineage>
</organism>
<dbReference type="Proteomes" id="UP000007374">
    <property type="component" value="Unassembled WGS sequence"/>
</dbReference>
<proteinExistence type="predicted"/>
<accession>K2N767</accession>
<sequence length="537" mass="59407">MAEKNTAPTESQLKRTNKACDKAYEHCREDKAQLDQLYEYVLPNRAPAGTSTASRAARNEKIFDATATKAAYRFAGRMQQDVTPAFQRFFELKVGPYLEIEGDEKKAIEQDLETITKKVTAVLEGAQFSVASGEMYLDLFGGTGAMLILPHEREVCRFVTVPVGEIALRENGAGVVNGIYWKRAYSAGDIPHLWPKDRTNLSKRLKDLAEQEPDTSVTIVQASEFNEETGQWQFLAYCPDKMDEGALYHTTERTCPWLTPRFYKVPGRAMGTGPGLIGLPTAKTLNKVVELTIKAAAFAILGLWIHKNDRVFNPKTAKMRPGAMWAVGATGGTMGASVQRLEVPGRFDISNLILNELRDAVKSVMLDDTLPPDSGAVRSATEIVERMKRLSADLSGAYSRLVLEIIRPLIQRIIDILWSRNLIKANINIDQLLFKVEVVSPIARLQQAQDVSNLVEWLQIVMSIGGMEMLMLTAKVEDIFSDIGRKLGVPEKFVRSEAEKKSIQKLVAQLIANAQMQAQQAKQSPAGAPAPGDLVQA</sequence>
<keyword evidence="5" id="KW-1185">Reference proteome</keyword>
<reference evidence="4 5" key="1">
    <citation type="journal article" date="2012" name="J. Bacteriol.">
        <title>Genome Sequence of Nitratireductor indicus Type Strain C115.</title>
        <authorList>
            <person name="Lai Q."/>
            <person name="Li G."/>
            <person name="Yu Z."/>
            <person name="Shao Z."/>
        </authorList>
    </citation>
    <scope>NUCLEOTIDE SEQUENCE [LARGE SCALE GENOMIC DNA]</scope>
    <source>
        <strain evidence="4 5">C115</strain>
    </source>
</reference>
<dbReference type="OrthoDB" id="1666403at2"/>
<name>K2N767_9HYPH</name>
<gene>
    <name evidence="4" type="ORF">NA8A_04808</name>
</gene>
<dbReference type="PATRIC" id="fig|1231190.3.peg.1006"/>
<comment type="caution">
    <text evidence="4">The sequence shown here is derived from an EMBL/GenBank/DDBJ whole genome shotgun (WGS) entry which is preliminary data.</text>
</comment>
<evidence type="ECO:0000256" key="1">
    <source>
        <dbReference type="ARBA" id="ARBA00004328"/>
    </source>
</evidence>
<protein>
    <recommendedName>
        <fullName evidence="6">Bacteriophage head to tail connecting protein</fullName>
    </recommendedName>
</protein>